<evidence type="ECO:0000313" key="2">
    <source>
        <dbReference type="Proteomes" id="UP001235939"/>
    </source>
</evidence>
<evidence type="ECO:0000313" key="1">
    <source>
        <dbReference type="EMBL" id="UYV69993.1"/>
    </source>
</evidence>
<accession>A0ABY6KMC5</accession>
<organism evidence="1 2">
    <name type="scientific">Cordylochernes scorpioides</name>
    <dbReference type="NCBI Taxonomy" id="51811"/>
    <lineage>
        <taxon>Eukaryota</taxon>
        <taxon>Metazoa</taxon>
        <taxon>Ecdysozoa</taxon>
        <taxon>Arthropoda</taxon>
        <taxon>Chelicerata</taxon>
        <taxon>Arachnida</taxon>
        <taxon>Pseudoscorpiones</taxon>
        <taxon>Cheliferoidea</taxon>
        <taxon>Chernetidae</taxon>
        <taxon>Cordylochernes</taxon>
    </lineage>
</organism>
<protein>
    <submittedName>
        <fullName evidence="1">Uncharacterized protein</fullName>
    </submittedName>
</protein>
<name>A0ABY6KMC5_9ARAC</name>
<sequence length="165" mass="18175">MPEITTMPPTATAKLAEPIRNIRLKLQECLSEGVEELKFRGKVGYECLSLGIKELRLRVSEFDRGRIVANRDCKLSLMEIGISVGGNQTTVMGICDEVIRTDVFVRIYLSAPLQAARQLTGKFDRLLSHITNRGTAHSVCNASSSVCVNHSTPFTAEWSVLSVGH</sequence>
<keyword evidence="2" id="KW-1185">Reference proteome</keyword>
<dbReference type="Proteomes" id="UP001235939">
    <property type="component" value="Chromosome 07"/>
</dbReference>
<dbReference type="EMBL" id="CP092869">
    <property type="protein sequence ID" value="UYV69993.1"/>
    <property type="molecule type" value="Genomic_DNA"/>
</dbReference>
<proteinExistence type="predicted"/>
<gene>
    <name evidence="1" type="ORF">LAZ67_7001412</name>
</gene>
<reference evidence="1 2" key="1">
    <citation type="submission" date="2022-01" db="EMBL/GenBank/DDBJ databases">
        <title>A chromosomal length assembly of Cordylochernes scorpioides.</title>
        <authorList>
            <person name="Zeh D."/>
            <person name="Zeh J."/>
        </authorList>
    </citation>
    <scope>NUCLEOTIDE SEQUENCE [LARGE SCALE GENOMIC DNA]</scope>
    <source>
        <strain evidence="1">IN4F17</strain>
        <tissue evidence="1">Whole Body</tissue>
    </source>
</reference>